<dbReference type="EMBL" id="LXPE01000001">
    <property type="protein sequence ID" value="OBA29004.1"/>
    <property type="molecule type" value="Genomic_DNA"/>
</dbReference>
<evidence type="ECO:0000313" key="2">
    <source>
        <dbReference type="EMBL" id="OBA29004.1"/>
    </source>
</evidence>
<gene>
    <name evidence="2" type="ORF">HANVADRAFT_65292</name>
</gene>
<reference evidence="3" key="1">
    <citation type="journal article" date="2016" name="Proc. Natl. Acad. Sci. U.S.A.">
        <title>Comparative genomics of biotechnologically important yeasts.</title>
        <authorList>
            <person name="Riley R."/>
            <person name="Haridas S."/>
            <person name="Wolfe K.H."/>
            <person name="Lopes M.R."/>
            <person name="Hittinger C.T."/>
            <person name="Goeker M."/>
            <person name="Salamov A.A."/>
            <person name="Wisecaver J.H."/>
            <person name="Long T.M."/>
            <person name="Calvey C.H."/>
            <person name="Aerts A.L."/>
            <person name="Barry K.W."/>
            <person name="Choi C."/>
            <person name="Clum A."/>
            <person name="Coughlan A.Y."/>
            <person name="Deshpande S."/>
            <person name="Douglass A.P."/>
            <person name="Hanson S.J."/>
            <person name="Klenk H.-P."/>
            <person name="LaButti K.M."/>
            <person name="Lapidus A."/>
            <person name="Lindquist E.A."/>
            <person name="Lipzen A.M."/>
            <person name="Meier-Kolthoff J.P."/>
            <person name="Ohm R.A."/>
            <person name="Otillar R.P."/>
            <person name="Pangilinan J.L."/>
            <person name="Peng Y."/>
            <person name="Rokas A."/>
            <person name="Rosa C.A."/>
            <person name="Scheuner C."/>
            <person name="Sibirny A.A."/>
            <person name="Slot J.C."/>
            <person name="Stielow J.B."/>
            <person name="Sun H."/>
            <person name="Kurtzman C.P."/>
            <person name="Blackwell M."/>
            <person name="Grigoriev I.V."/>
            <person name="Jeffries T.W."/>
        </authorList>
    </citation>
    <scope>NUCLEOTIDE SEQUENCE [LARGE SCALE GENOMIC DNA]</scope>
    <source>
        <strain evidence="3">NRRL Y-1626</strain>
    </source>
</reference>
<feature type="compositionally biased region" description="Basic and acidic residues" evidence="1">
    <location>
        <begin position="165"/>
        <end position="183"/>
    </location>
</feature>
<dbReference type="OrthoDB" id="3973034at2759"/>
<feature type="region of interest" description="Disordered" evidence="1">
    <location>
        <begin position="287"/>
        <end position="423"/>
    </location>
</feature>
<evidence type="ECO:0000256" key="1">
    <source>
        <dbReference type="SAM" id="MobiDB-lite"/>
    </source>
</evidence>
<keyword evidence="3" id="KW-1185">Reference proteome</keyword>
<evidence type="ECO:0000313" key="3">
    <source>
        <dbReference type="Proteomes" id="UP000092321"/>
    </source>
</evidence>
<proteinExistence type="predicted"/>
<dbReference type="AlphaFoldDB" id="A0A1B7TJV0"/>
<organism evidence="2 3">
    <name type="scientific">Hanseniaspora valbyensis NRRL Y-1626</name>
    <dbReference type="NCBI Taxonomy" id="766949"/>
    <lineage>
        <taxon>Eukaryota</taxon>
        <taxon>Fungi</taxon>
        <taxon>Dikarya</taxon>
        <taxon>Ascomycota</taxon>
        <taxon>Saccharomycotina</taxon>
        <taxon>Saccharomycetes</taxon>
        <taxon>Saccharomycodales</taxon>
        <taxon>Saccharomycodaceae</taxon>
        <taxon>Hanseniaspora</taxon>
    </lineage>
</organism>
<feature type="compositionally biased region" description="Basic and acidic residues" evidence="1">
    <location>
        <begin position="345"/>
        <end position="354"/>
    </location>
</feature>
<feature type="compositionally biased region" description="Polar residues" evidence="1">
    <location>
        <begin position="367"/>
        <end position="380"/>
    </location>
</feature>
<feature type="compositionally biased region" description="Low complexity" evidence="1">
    <location>
        <begin position="184"/>
        <end position="200"/>
    </location>
</feature>
<dbReference type="Proteomes" id="UP000092321">
    <property type="component" value="Unassembled WGS sequence"/>
</dbReference>
<protein>
    <submittedName>
        <fullName evidence="2">Uncharacterized protein</fullName>
    </submittedName>
</protein>
<sequence length="423" mass="49251">MNSQVEFIYSSLFNSLDNNNTLTARCTLMDLLNGNKEPKQLSLHQCREAMFNFYEKYNDKYPDITYCLMLTIEEDTKTTYKQLRFQGLINDDDILKEVREKQELKDLFIFAIENKEYSNVFVKYDKVFSYHNIPMKQIETEKVENTATTNIQRSSTVPVAIKKETSESVDVAERSQTEPKLENNKVNSSSSNSVSRSISNTPTEKKQWTAPKAKLRGIDSMFKRKTKTETPVKQEASSSIAVKNEVEKAKADKIENKFQFTSRKLIDKRKKEEKLKEQERVKIVQDRLNSLKNNDKPIIKKEEKQEEEEEEEPPLKKQKIEQHKEKQMDDIFHSDSDYEMENDDKDFLDQEENHMVTSENNNKRAENNTSVSMTTDSTSFIELVVGKQEPSTERKQVKNNNNKSKPVMVLESDSQDSSDSDDD</sequence>
<feature type="compositionally biased region" description="Basic and acidic residues" evidence="1">
    <location>
        <begin position="313"/>
        <end position="336"/>
    </location>
</feature>
<feature type="region of interest" description="Disordered" evidence="1">
    <location>
        <begin position="165"/>
        <end position="239"/>
    </location>
</feature>
<comment type="caution">
    <text evidence="2">The sequence shown here is derived from an EMBL/GenBank/DDBJ whole genome shotgun (WGS) entry which is preliminary data.</text>
</comment>
<accession>A0A1B7TJV0</accession>
<feature type="compositionally biased region" description="Basic and acidic residues" evidence="1">
    <location>
        <begin position="293"/>
        <end position="304"/>
    </location>
</feature>
<feature type="compositionally biased region" description="Acidic residues" evidence="1">
    <location>
        <begin position="413"/>
        <end position="423"/>
    </location>
</feature>
<name>A0A1B7TJV0_9ASCO</name>